<evidence type="ECO:0000313" key="6">
    <source>
        <dbReference type="Proteomes" id="UP000434172"/>
    </source>
</evidence>
<protein>
    <submittedName>
        <fullName evidence="5">Steroid monooxygenase</fullName>
    </submittedName>
</protein>
<dbReference type="GO" id="GO:0050660">
    <property type="term" value="F:flavin adenine dinucleotide binding"/>
    <property type="evidence" value="ECO:0007669"/>
    <property type="project" value="InterPro"/>
</dbReference>
<evidence type="ECO:0000313" key="5">
    <source>
        <dbReference type="EMBL" id="KAF0322725.1"/>
    </source>
</evidence>
<comment type="similarity">
    <text evidence="1">Belongs to the FAD-binding monooxygenase family.</text>
</comment>
<evidence type="ECO:0000256" key="1">
    <source>
        <dbReference type="ARBA" id="ARBA00010139"/>
    </source>
</evidence>
<proteinExistence type="inferred from homology"/>
<dbReference type="AlphaFoldDB" id="A0A8H3WAB9"/>
<keyword evidence="6" id="KW-1185">Reference proteome</keyword>
<dbReference type="PANTHER" id="PTHR42877">
    <property type="entry name" value="L-ORNITHINE N(5)-MONOOXYGENASE-RELATED"/>
    <property type="match status" value="1"/>
</dbReference>
<dbReference type="Pfam" id="PF00743">
    <property type="entry name" value="FMO-like"/>
    <property type="match status" value="1"/>
</dbReference>
<dbReference type="InterPro" id="IPR020946">
    <property type="entry name" value="Flavin_mOase-like"/>
</dbReference>
<dbReference type="InterPro" id="IPR051209">
    <property type="entry name" value="FAD-bind_Monooxygenase_sf"/>
</dbReference>
<dbReference type="InterPro" id="IPR036188">
    <property type="entry name" value="FAD/NAD-bd_sf"/>
</dbReference>
<reference evidence="5 6" key="1">
    <citation type="submission" date="2019-12" db="EMBL/GenBank/DDBJ databases">
        <title>A genome sequence resource for the geographically widespread anthracnose pathogen Colletotrichum asianum.</title>
        <authorList>
            <person name="Meng Y."/>
        </authorList>
    </citation>
    <scope>NUCLEOTIDE SEQUENCE [LARGE SCALE GENOMIC DNA]</scope>
    <source>
        <strain evidence="5 6">ICMP 18580</strain>
    </source>
</reference>
<keyword evidence="3" id="KW-0274">FAD</keyword>
<dbReference type="SUPFAM" id="SSF51905">
    <property type="entry name" value="FAD/NAD(P)-binding domain"/>
    <property type="match status" value="1"/>
</dbReference>
<comment type="caution">
    <text evidence="5">The sequence shown here is derived from an EMBL/GenBank/DDBJ whole genome shotgun (WGS) entry which is preliminary data.</text>
</comment>
<dbReference type="EMBL" id="WOWK01000058">
    <property type="protein sequence ID" value="KAF0322725.1"/>
    <property type="molecule type" value="Genomic_DNA"/>
</dbReference>
<keyword evidence="4" id="KW-0560">Oxidoreductase</keyword>
<organism evidence="5 6">
    <name type="scientific">Colletotrichum asianum</name>
    <dbReference type="NCBI Taxonomy" id="702518"/>
    <lineage>
        <taxon>Eukaryota</taxon>
        <taxon>Fungi</taxon>
        <taxon>Dikarya</taxon>
        <taxon>Ascomycota</taxon>
        <taxon>Pezizomycotina</taxon>
        <taxon>Sordariomycetes</taxon>
        <taxon>Hypocreomycetidae</taxon>
        <taxon>Glomerellales</taxon>
        <taxon>Glomerellaceae</taxon>
        <taxon>Colletotrichum</taxon>
        <taxon>Colletotrichum gloeosporioides species complex</taxon>
    </lineage>
</organism>
<name>A0A8H3WAB9_9PEZI</name>
<evidence type="ECO:0000256" key="2">
    <source>
        <dbReference type="ARBA" id="ARBA00022630"/>
    </source>
</evidence>
<keyword evidence="2" id="KW-0285">Flavoprotein</keyword>
<gene>
    <name evidence="5" type="ORF">GQ607_009966</name>
</gene>
<evidence type="ECO:0000256" key="3">
    <source>
        <dbReference type="ARBA" id="ARBA00022827"/>
    </source>
</evidence>
<keyword evidence="5" id="KW-0503">Monooxygenase</keyword>
<dbReference type="GO" id="GO:0050661">
    <property type="term" value="F:NADP binding"/>
    <property type="evidence" value="ECO:0007669"/>
    <property type="project" value="InterPro"/>
</dbReference>
<dbReference type="Gene3D" id="3.50.50.60">
    <property type="entry name" value="FAD/NAD(P)-binding domain"/>
    <property type="match status" value="2"/>
</dbReference>
<sequence length="564" mass="63880">MDANGRAAARTAASDYVVTESPLGTARKLRVLMVGAGASGLNLARHMDLHMENFELTIYEKNSDVGGTWFENRYPGCACDIPSHNYQFTWEPNPDWTQYYSEWDEILEYFRGIAQKYELYKYIKLNHKLTSASWDEASGVWNVDGLDLSTGNTVHDWGHVLINGTGVLNNWKWPDIPGLHSFKGDLFHSATWDSEYQVAEKTVAVLGTGSSGIQIVATLQPLVKSLVTFIRSPTWITAGFAQSHAGPGGANFSFTEEQKSDFKESPDAYMKYRKEIEGELNSRFRFVIADSADQKEAREYSSNEMRVKLKNEDILNYLMPKDFAVGCRRPTPGNGYLEALTKDNVRVVTNDVEKIVPDGIRLTNGEIIPVDTLICATGFDLSFCPRFKLIGRDGETIDEKWKDVPEAYLSVAVPGFPNYFIFLGPNAPVGHGSILPIIEHATKYVINMMKKIQSQNIKAVSPSAKAVDDFNEHITEFMKRTAWATPCRSWFKRGTLDGRIVALHPGSRIHWFHMMSHVRYEDWEYTYHSENRFQYLGNGFSTKEGPGKDTTWYFEAPEEGYEDY</sequence>
<dbReference type="PANTHER" id="PTHR42877:SF12">
    <property type="entry name" value="MONOOXYGENASE"/>
    <property type="match status" value="1"/>
</dbReference>
<evidence type="ECO:0000256" key="4">
    <source>
        <dbReference type="ARBA" id="ARBA00023002"/>
    </source>
</evidence>
<dbReference type="Proteomes" id="UP000434172">
    <property type="component" value="Unassembled WGS sequence"/>
</dbReference>
<accession>A0A8H3WAB9</accession>
<dbReference type="OrthoDB" id="74360at2759"/>
<dbReference type="GO" id="GO:0004499">
    <property type="term" value="F:N,N-dimethylaniline monooxygenase activity"/>
    <property type="evidence" value="ECO:0007669"/>
    <property type="project" value="InterPro"/>
</dbReference>